<dbReference type="InterPro" id="IPR054262">
    <property type="entry name" value="DUF6993"/>
</dbReference>
<accession>A0ABY6FP45</accession>
<evidence type="ECO:0000259" key="3">
    <source>
        <dbReference type="Pfam" id="PF22504"/>
    </source>
</evidence>
<feature type="compositionally biased region" description="Polar residues" evidence="1">
    <location>
        <begin position="44"/>
        <end position="53"/>
    </location>
</feature>
<reference evidence="4" key="1">
    <citation type="submission" date="2022-09" db="EMBL/GenBank/DDBJ databases">
        <authorList>
            <person name="Li D."/>
            <person name="Cheng J."/>
            <person name="Li Y."/>
        </authorList>
    </citation>
    <scope>NUCLEOTIDE SEQUENCE</scope>
    <source>
        <strain evidence="4">DL</strain>
    </source>
</reference>
<evidence type="ECO:0000256" key="2">
    <source>
        <dbReference type="SAM" id="SignalP"/>
    </source>
</evidence>
<feature type="signal peptide" evidence="2">
    <location>
        <begin position="1"/>
        <end position="33"/>
    </location>
</feature>
<keyword evidence="5" id="KW-1185">Reference proteome</keyword>
<dbReference type="EMBL" id="CP106856">
    <property type="protein sequence ID" value="UYB34917.1"/>
    <property type="molecule type" value="Genomic_DNA"/>
</dbReference>
<protein>
    <recommendedName>
        <fullName evidence="3">DUF6993 domain-containing protein</fullName>
    </recommendedName>
</protein>
<name>A0ABY6FP45_9MICC</name>
<sequence>MMAAEGFNVQPCRRAGLAAAALLVAVLTGCTGADSSPALPADTSADTSANTETAAHGPSPEGRSQTAQTALAKLVAESPEPSREAVRAAWVSAGFSTEEVEVSQDGTPTGLAVDAIVSAAPDGTECLIGEIRDGKLAMSTAPALTNGQCLLGDDR</sequence>
<proteinExistence type="predicted"/>
<keyword evidence="2" id="KW-0732">Signal</keyword>
<organism evidence="4 5">
    <name type="scientific">Arthrobacter koreensis</name>
    <dbReference type="NCBI Taxonomy" id="199136"/>
    <lineage>
        <taxon>Bacteria</taxon>
        <taxon>Bacillati</taxon>
        <taxon>Actinomycetota</taxon>
        <taxon>Actinomycetes</taxon>
        <taxon>Micrococcales</taxon>
        <taxon>Micrococcaceae</taxon>
        <taxon>Arthrobacter</taxon>
    </lineage>
</organism>
<evidence type="ECO:0000256" key="1">
    <source>
        <dbReference type="SAM" id="MobiDB-lite"/>
    </source>
</evidence>
<dbReference type="GeneID" id="95607714"/>
<evidence type="ECO:0000313" key="5">
    <source>
        <dbReference type="Proteomes" id="UP001063368"/>
    </source>
</evidence>
<dbReference type="Proteomes" id="UP001063368">
    <property type="component" value="Chromosome"/>
</dbReference>
<feature type="domain" description="DUF6993" evidence="3">
    <location>
        <begin position="72"/>
        <end position="153"/>
    </location>
</feature>
<dbReference type="RefSeq" id="WP_152274665.1">
    <property type="nucleotide sequence ID" value="NZ_BAAAKG010000002.1"/>
</dbReference>
<feature type="chain" id="PRO_5047469699" description="DUF6993 domain-containing protein" evidence="2">
    <location>
        <begin position="34"/>
        <end position="155"/>
    </location>
</feature>
<dbReference type="Pfam" id="PF22504">
    <property type="entry name" value="DUF6993"/>
    <property type="match status" value="1"/>
</dbReference>
<gene>
    <name evidence="4" type="ORF">N9A08_09680</name>
</gene>
<evidence type="ECO:0000313" key="4">
    <source>
        <dbReference type="EMBL" id="UYB34917.1"/>
    </source>
</evidence>
<feature type="region of interest" description="Disordered" evidence="1">
    <location>
        <begin position="38"/>
        <end position="69"/>
    </location>
</feature>